<dbReference type="eggNOG" id="COG0464">
    <property type="taxonomic scope" value="Bacteria"/>
</dbReference>
<gene>
    <name evidence="1" type="ordered locus">Anamo_1877</name>
</gene>
<reference evidence="2" key="1">
    <citation type="journal article" date="2013" name="Stand. Genomic Sci.">
        <title>Complete genome sequence of the moderate thermophile Anaerobaculum mobile type strain (NGA(T)).</title>
        <authorList>
            <person name="Mavromatis K."/>
            <person name="Stackebrandt E."/>
            <person name="Held B."/>
            <person name="Lapidus A."/>
            <person name="Nolan M."/>
            <person name="Lucas S."/>
            <person name="Hammon N."/>
            <person name="Deshpande S."/>
            <person name="Cheng J.F."/>
            <person name="Tapia R."/>
            <person name="Goodwin L.A."/>
            <person name="Pitluck S."/>
            <person name="Liolios K."/>
            <person name="Pagani I."/>
            <person name="Ivanova N."/>
            <person name="Mikhailova N."/>
            <person name="Huntemann M."/>
            <person name="Pati A."/>
            <person name="Chen A."/>
            <person name="Palaniappan K."/>
            <person name="Land M."/>
            <person name="Rohde M."/>
            <person name="Spring S."/>
            <person name="Goker M."/>
            <person name="Woyke T."/>
            <person name="Detter J.C."/>
            <person name="Bristow J."/>
            <person name="Eisen J.A."/>
            <person name="Markowitz V."/>
            <person name="Hugenholtz P."/>
            <person name="Klenk H.P."/>
            <person name="Kyrpides N.C."/>
        </authorList>
    </citation>
    <scope>NUCLEOTIDE SEQUENCE</scope>
    <source>
        <strain evidence="2">ATCC BAA-54 / DSM 13181 / NGA</strain>
    </source>
</reference>
<proteinExistence type="predicted"/>
<dbReference type="Proteomes" id="UP000006061">
    <property type="component" value="Chromosome"/>
</dbReference>
<evidence type="ECO:0000313" key="2">
    <source>
        <dbReference type="Proteomes" id="UP000006061"/>
    </source>
</evidence>
<dbReference type="InterPro" id="IPR048067">
    <property type="entry name" value="BREX_3_BrxF"/>
</dbReference>
<name>I4BYV6_ACEMN</name>
<dbReference type="NCBIfam" id="NF033453">
    <property type="entry name" value="BREX_3_BrxF"/>
    <property type="match status" value="1"/>
</dbReference>
<dbReference type="InterPro" id="IPR027417">
    <property type="entry name" value="P-loop_NTPase"/>
</dbReference>
<sequence>MESITSQILSKIDEVHQLYYRLILLVGPAGSGKTNIMKQISINKSSPLINVNFSLSRRLLDLSERKRILKLPDFISEIIDLTNGDLVLLDNIELLFDVRLKHDPLRLLQGISRNVTVVSTWNGSITSGHLIYASPGHPEYHRYPIESFLVVSMR</sequence>
<dbReference type="KEGG" id="amo:Anamo_1877"/>
<protein>
    <submittedName>
        <fullName evidence="1">Uncharacterized protein</fullName>
    </submittedName>
</protein>
<dbReference type="EMBL" id="CP003198">
    <property type="protein sequence ID" value="AFM22463.1"/>
    <property type="molecule type" value="Genomic_DNA"/>
</dbReference>
<dbReference type="STRING" id="891968.Anamo_1877"/>
<organism evidence="1 2">
    <name type="scientific">Acetomicrobium mobile (strain ATCC BAA-54 / DSM 13181 / JCM 12221 / NGA)</name>
    <name type="common">Anaerobaculum mobile</name>
    <dbReference type="NCBI Taxonomy" id="891968"/>
    <lineage>
        <taxon>Bacteria</taxon>
        <taxon>Thermotogati</taxon>
        <taxon>Synergistota</taxon>
        <taxon>Synergistia</taxon>
        <taxon>Synergistales</taxon>
        <taxon>Acetomicrobiaceae</taxon>
        <taxon>Acetomicrobium</taxon>
    </lineage>
</organism>
<dbReference type="AlphaFoldDB" id="I4BYV6"/>
<keyword evidence="2" id="KW-1185">Reference proteome</keyword>
<evidence type="ECO:0000313" key="1">
    <source>
        <dbReference type="EMBL" id="AFM22463.1"/>
    </source>
</evidence>
<dbReference type="SUPFAM" id="SSF52540">
    <property type="entry name" value="P-loop containing nucleoside triphosphate hydrolases"/>
    <property type="match status" value="1"/>
</dbReference>
<dbReference type="Gene3D" id="3.40.50.300">
    <property type="entry name" value="P-loop containing nucleotide triphosphate hydrolases"/>
    <property type="match status" value="1"/>
</dbReference>
<accession>I4BYV6</accession>
<dbReference type="HOGENOM" id="CLU_122351_0_0_0"/>